<dbReference type="RefSeq" id="YP_009791216.1">
    <property type="nucleotide sequence ID" value="NC_047838.1"/>
</dbReference>
<evidence type="ECO:0000313" key="2">
    <source>
        <dbReference type="Proteomes" id="UP000221247"/>
    </source>
</evidence>
<dbReference type="KEGG" id="vg:54981389"/>
<sequence>MIELLLASGLSCASSQELLNRVNEYAKKGTMPMEHIQEVIDVIKEDNPECFNEGSESNP</sequence>
<keyword evidence="2" id="KW-1185">Reference proteome</keyword>
<dbReference type="GeneID" id="54981389"/>
<dbReference type="Proteomes" id="UP000221247">
    <property type="component" value="Segment"/>
</dbReference>
<evidence type="ECO:0000313" key="1">
    <source>
        <dbReference type="EMBL" id="ASR76104.1"/>
    </source>
</evidence>
<dbReference type="EMBL" id="MF351863">
    <property type="protein sequence ID" value="ASR76104.1"/>
    <property type="molecule type" value="Genomic_DNA"/>
</dbReference>
<proteinExistence type="predicted"/>
<name>A0A222YYF3_9CAUD</name>
<protein>
    <submittedName>
        <fullName evidence="1">Uncharacterized protein</fullName>
    </submittedName>
</protein>
<reference evidence="1 2" key="1">
    <citation type="submission" date="2017-06" db="EMBL/GenBank/DDBJ databases">
        <authorList>
            <person name="Kim H.J."/>
            <person name="Triplett B.A."/>
        </authorList>
    </citation>
    <scope>NUCLEOTIDE SEQUENCE [LARGE SCALE GENOMIC DNA]</scope>
</reference>
<organism evidence="1 2">
    <name type="scientific">Synechococcus phage Bellamy</name>
    <dbReference type="NCBI Taxonomy" id="2023996"/>
    <lineage>
        <taxon>Viruses</taxon>
        <taxon>Duplodnaviria</taxon>
        <taxon>Heunggongvirae</taxon>
        <taxon>Uroviricota</taxon>
        <taxon>Caudoviricetes</taxon>
        <taxon>Pantevenvirales</taxon>
        <taxon>Kyanoviridae</taxon>
        <taxon>Bellamyvirus</taxon>
        <taxon>Bellamyvirus bellamy</taxon>
    </lineage>
</organism>
<accession>A0A222YYF3</accession>
<gene>
    <name evidence="1" type="primary">59</name>
    <name evidence="1" type="ORF">PBI_BELLAMY_59</name>
</gene>